<gene>
    <name evidence="2" type="ORF">RSOLAG22IIIB_12314</name>
</gene>
<evidence type="ECO:0000256" key="1">
    <source>
        <dbReference type="SAM" id="MobiDB-lite"/>
    </source>
</evidence>
<feature type="compositionally biased region" description="Acidic residues" evidence="1">
    <location>
        <begin position="383"/>
        <end position="392"/>
    </location>
</feature>
<keyword evidence="3" id="KW-1185">Reference proteome</keyword>
<proteinExistence type="predicted"/>
<evidence type="ECO:0000313" key="3">
    <source>
        <dbReference type="Proteomes" id="UP000044841"/>
    </source>
</evidence>
<evidence type="ECO:0000313" key="2">
    <source>
        <dbReference type="EMBL" id="CUA76468.1"/>
    </source>
</evidence>
<sequence length="616" mass="70236">MQVHLMSKYHPQTRLGDAESRQIRRIWARIMYGALIPFFPPLGGLHSIDETTVPELNTAEHFISTWCEQALFELDPLYRRLFLSDALIFLGLAFHINGKGLDSYLGQLHFSQLVAHREDLMIIDPGTGCSSSVMSCFIDFYQRKSSNIIQRVLQAIQHVVFEDLTVEPNALVNLLELVGLVPQSWALDLFKRSPLTTQKDVDLGLFFKILYKALENTQIKNLKPSSLYGFDGGGLLGQWILILRICRIMVLVGDNISLSLSARDKVRLNVSSALVESWGHQPLCEKLIHASSWTEFQRLIIHCPLNRGLDQLIHLFHCKDSSDVRPRPGELVSLVVYNSLSELKQRLSSAGFIQSLKAPSHQAELYSPPGSSPGPSINKTDASELENDSDFEDRDTTNLMHIDREPIQSARNLTMDEIESGRKILLTYRKYMLRKQRRERLAIRMIWRCYSRYLRRRNASRSPADEAFAQYQHEYKKDIKMTKGPESLLPSFYRHKAIVLGCMPHVAGCLRGLEHMNQLQKSTNRRRLQSARHDELQAIQASMHACSAFTVKLRNLLLAIEPGSTELQDLRALQRHVRDLDGVYREMEQEFGQDGISVSLKQHRTLGIGIILAQSS</sequence>
<organism evidence="2 3">
    <name type="scientific">Rhizoctonia solani</name>
    <dbReference type="NCBI Taxonomy" id="456999"/>
    <lineage>
        <taxon>Eukaryota</taxon>
        <taxon>Fungi</taxon>
        <taxon>Dikarya</taxon>
        <taxon>Basidiomycota</taxon>
        <taxon>Agaricomycotina</taxon>
        <taxon>Agaricomycetes</taxon>
        <taxon>Cantharellales</taxon>
        <taxon>Ceratobasidiaceae</taxon>
        <taxon>Rhizoctonia</taxon>
    </lineage>
</organism>
<protein>
    <submittedName>
        <fullName evidence="2">Protein FAM65B</fullName>
    </submittedName>
</protein>
<reference evidence="2 3" key="1">
    <citation type="submission" date="2015-07" db="EMBL/GenBank/DDBJ databases">
        <authorList>
            <person name="Noorani M."/>
        </authorList>
    </citation>
    <scope>NUCLEOTIDE SEQUENCE [LARGE SCALE GENOMIC DNA]</scope>
    <source>
        <strain evidence="2">BBA 69670</strain>
    </source>
</reference>
<dbReference type="AlphaFoldDB" id="A0A0K6GD00"/>
<name>A0A0K6GD00_9AGAM</name>
<dbReference type="Proteomes" id="UP000044841">
    <property type="component" value="Unassembled WGS sequence"/>
</dbReference>
<dbReference type="EMBL" id="CYGV01001695">
    <property type="protein sequence ID" value="CUA76468.1"/>
    <property type="molecule type" value="Genomic_DNA"/>
</dbReference>
<feature type="compositionally biased region" description="Low complexity" evidence="1">
    <location>
        <begin position="367"/>
        <end position="376"/>
    </location>
</feature>
<feature type="region of interest" description="Disordered" evidence="1">
    <location>
        <begin position="363"/>
        <end position="392"/>
    </location>
</feature>
<accession>A0A0K6GD00</accession>